<keyword evidence="15" id="KW-0732">Signal</keyword>
<keyword evidence="7" id="KW-0472">Membrane</keyword>
<evidence type="ECO:0000256" key="7">
    <source>
        <dbReference type="ARBA" id="ARBA00023136"/>
    </source>
</evidence>
<feature type="signal peptide" evidence="15">
    <location>
        <begin position="1"/>
        <end position="24"/>
    </location>
</feature>
<dbReference type="GO" id="GO:0000272">
    <property type="term" value="P:polysaccharide catabolic process"/>
    <property type="evidence" value="ECO:0007669"/>
    <property type="project" value="UniProtKB-KW"/>
</dbReference>
<evidence type="ECO:0000313" key="16">
    <source>
        <dbReference type="EMBL" id="KNE91440.1"/>
    </source>
</evidence>
<evidence type="ECO:0000313" key="17">
    <source>
        <dbReference type="Proteomes" id="UP000054564"/>
    </source>
</evidence>
<comment type="subcellular location">
    <subcellularLocation>
        <location evidence="2">Cell membrane</location>
        <topology evidence="2">Single-pass type II membrane protein</topology>
    </subcellularLocation>
</comment>
<keyword evidence="10" id="KW-0961">Cell wall biogenesis/degradation</keyword>
<dbReference type="GO" id="GO:0042973">
    <property type="term" value="F:glucan endo-1,3-beta-D-glucosidase activity"/>
    <property type="evidence" value="ECO:0007669"/>
    <property type="project" value="UniProtKB-EC"/>
</dbReference>
<dbReference type="InterPro" id="IPR017853">
    <property type="entry name" value="GH"/>
</dbReference>
<keyword evidence="17" id="KW-1185">Reference proteome</keyword>
<dbReference type="GO" id="GO:0009986">
    <property type="term" value="C:cell surface"/>
    <property type="evidence" value="ECO:0007669"/>
    <property type="project" value="TreeGrafter"/>
</dbReference>
<evidence type="ECO:0000256" key="13">
    <source>
        <dbReference type="ARBA" id="ARBA00042373"/>
    </source>
</evidence>
<dbReference type="Proteomes" id="UP000054564">
    <property type="component" value="Unassembled WGS sequence"/>
</dbReference>
<dbReference type="OrthoDB" id="77201at2759"/>
<name>A0A0L0UWN9_9BASI</name>
<keyword evidence="8" id="KW-0325">Glycoprotein</keyword>
<reference evidence="17" key="1">
    <citation type="submission" date="2014-03" db="EMBL/GenBank/DDBJ databases">
        <title>The Genome Sequence of Puccinia striiformis f. sp. tritici PST-78.</title>
        <authorList>
            <consortium name="The Broad Institute Genome Sequencing Platform"/>
            <person name="Cuomo C."/>
            <person name="Hulbert S."/>
            <person name="Chen X."/>
            <person name="Walker B."/>
            <person name="Young S.K."/>
            <person name="Zeng Q."/>
            <person name="Gargeya S."/>
            <person name="Fitzgerald M."/>
            <person name="Haas B."/>
            <person name="Abouelleil A."/>
            <person name="Alvarado L."/>
            <person name="Arachchi H.M."/>
            <person name="Berlin A.M."/>
            <person name="Chapman S.B."/>
            <person name="Goldberg J."/>
            <person name="Griggs A."/>
            <person name="Gujja S."/>
            <person name="Hansen M."/>
            <person name="Howarth C."/>
            <person name="Imamovic A."/>
            <person name="Larimer J."/>
            <person name="McCowan C."/>
            <person name="Montmayeur A."/>
            <person name="Murphy C."/>
            <person name="Neiman D."/>
            <person name="Pearson M."/>
            <person name="Priest M."/>
            <person name="Roberts A."/>
            <person name="Saif S."/>
            <person name="Shea T."/>
            <person name="Sisk P."/>
            <person name="Sykes S."/>
            <person name="Wortman J."/>
            <person name="Nusbaum C."/>
            <person name="Birren B."/>
        </authorList>
    </citation>
    <scope>NUCLEOTIDE SEQUENCE [LARGE SCALE GENOMIC DNA]</scope>
    <source>
        <strain evidence="17">race PST-78</strain>
    </source>
</reference>
<keyword evidence="9" id="KW-0119">Carbohydrate metabolism</keyword>
<evidence type="ECO:0000256" key="9">
    <source>
        <dbReference type="ARBA" id="ARBA00023277"/>
    </source>
</evidence>
<evidence type="ECO:0000256" key="11">
    <source>
        <dbReference type="ARBA" id="ARBA00023326"/>
    </source>
</evidence>
<evidence type="ECO:0000256" key="3">
    <source>
        <dbReference type="ARBA" id="ARBA00008773"/>
    </source>
</evidence>
<evidence type="ECO:0000256" key="6">
    <source>
        <dbReference type="ARBA" id="ARBA00022801"/>
    </source>
</evidence>
<comment type="caution">
    <text evidence="16">The sequence shown here is derived from an EMBL/GenBank/DDBJ whole genome shotgun (WGS) entry which is preliminary data.</text>
</comment>
<evidence type="ECO:0000256" key="8">
    <source>
        <dbReference type="ARBA" id="ARBA00023180"/>
    </source>
</evidence>
<sequence>MFRFRIDAILSALILLNNLISIESKVVLMSDNDHQSYDHGSNIGEKCFPSPSISLSLPHPLSPSPKHWWCSQFDEYAWLGFSYHVGDCPSRATMTKTFAWMRGEKKARYVRLYGGCDAIGFDDDVIEAAVKSGVGIYALIWFGFDNDDKWKGRKERLLHAIKNNPKAPYVIRAVTCGSEPLYDKVLPIPEIVVQIKDLKKQLEPFGIPVTLSEMPAGYQANGDTPEIFEAVDFVSLHSFAFFEGNATTADHGAQIAIRNDVQYGLQHSGHRKKVVLTQTGWPSNMKMWKANSPNAIADIYQEFRYFQILDHNCNYFKDNKISWFAHVYNETSVAGWGIYYANGTEKFKFNPRISC</sequence>
<evidence type="ECO:0000256" key="10">
    <source>
        <dbReference type="ARBA" id="ARBA00023316"/>
    </source>
</evidence>
<evidence type="ECO:0000256" key="2">
    <source>
        <dbReference type="ARBA" id="ARBA00004401"/>
    </source>
</evidence>
<dbReference type="AlphaFoldDB" id="A0A0L0UWN9"/>
<dbReference type="PANTHER" id="PTHR16631:SF17">
    <property type="entry name" value="GLUCAN ENDO-1,3-BETA-GLUCOSIDASE BTGC"/>
    <property type="match status" value="1"/>
</dbReference>
<dbReference type="EMBL" id="AJIL01000204">
    <property type="protein sequence ID" value="KNE91440.1"/>
    <property type="molecule type" value="Genomic_DNA"/>
</dbReference>
<proteinExistence type="inferred from homology"/>
<evidence type="ECO:0000256" key="5">
    <source>
        <dbReference type="ARBA" id="ARBA00022475"/>
    </source>
</evidence>
<keyword evidence="11" id="KW-0624">Polysaccharide degradation</keyword>
<comment type="function">
    <text evidence="12">Glucanases play a role in cell expansion during growth, in cell-cell fusion during mating, and in spore release during sporulation. This enzyme may be involved in beta-glucan degradation. Active on laminarin and lichenan.</text>
</comment>
<keyword evidence="6" id="KW-0378">Hydrolase</keyword>
<evidence type="ECO:0000256" key="15">
    <source>
        <dbReference type="SAM" id="SignalP"/>
    </source>
</evidence>
<comment type="catalytic activity">
    <reaction evidence="1">
        <text>Hydrolysis of (1-&gt;3)-beta-D-glucosidic linkages in (1-&gt;3)-beta-D-glucans.</text>
        <dbReference type="EC" id="3.2.1.39"/>
    </reaction>
</comment>
<evidence type="ECO:0000256" key="14">
    <source>
        <dbReference type="ARBA" id="ARBA00043078"/>
    </source>
</evidence>
<dbReference type="GO" id="GO:0005576">
    <property type="term" value="C:extracellular region"/>
    <property type="evidence" value="ECO:0007669"/>
    <property type="project" value="TreeGrafter"/>
</dbReference>
<dbReference type="GO" id="GO:0005886">
    <property type="term" value="C:plasma membrane"/>
    <property type="evidence" value="ECO:0007669"/>
    <property type="project" value="UniProtKB-SubCell"/>
</dbReference>
<evidence type="ECO:0000256" key="12">
    <source>
        <dbReference type="ARBA" id="ARBA00037649"/>
    </source>
</evidence>
<dbReference type="GO" id="GO:0009277">
    <property type="term" value="C:fungal-type cell wall"/>
    <property type="evidence" value="ECO:0007669"/>
    <property type="project" value="TreeGrafter"/>
</dbReference>
<evidence type="ECO:0000256" key="4">
    <source>
        <dbReference type="ARBA" id="ARBA00012780"/>
    </source>
</evidence>
<dbReference type="GO" id="GO:0071555">
    <property type="term" value="P:cell wall organization"/>
    <property type="evidence" value="ECO:0007669"/>
    <property type="project" value="UniProtKB-KW"/>
</dbReference>
<accession>A0A0L0UWN9</accession>
<protein>
    <recommendedName>
        <fullName evidence="4">glucan endo-1,3-beta-D-glucosidase</fullName>
        <ecNumber evidence="4">3.2.1.39</ecNumber>
    </recommendedName>
    <alternativeName>
        <fullName evidence="14">Endo-1,3-beta-glucanase btgC</fullName>
    </alternativeName>
    <alternativeName>
        <fullName evidence="13">Laminarinase btgC</fullName>
    </alternativeName>
</protein>
<organism evidence="16 17">
    <name type="scientific">Puccinia striiformis f. sp. tritici PST-78</name>
    <dbReference type="NCBI Taxonomy" id="1165861"/>
    <lineage>
        <taxon>Eukaryota</taxon>
        <taxon>Fungi</taxon>
        <taxon>Dikarya</taxon>
        <taxon>Basidiomycota</taxon>
        <taxon>Pucciniomycotina</taxon>
        <taxon>Pucciniomycetes</taxon>
        <taxon>Pucciniales</taxon>
        <taxon>Pucciniaceae</taxon>
        <taxon>Puccinia</taxon>
    </lineage>
</organism>
<dbReference type="SUPFAM" id="SSF51445">
    <property type="entry name" value="(Trans)glycosidases"/>
    <property type="match status" value="1"/>
</dbReference>
<gene>
    <name evidence="16" type="ORF">PSTG_15136</name>
</gene>
<dbReference type="EC" id="3.2.1.39" evidence="4"/>
<feature type="chain" id="PRO_5005549314" description="glucan endo-1,3-beta-D-glucosidase" evidence="15">
    <location>
        <begin position="25"/>
        <end position="355"/>
    </location>
</feature>
<evidence type="ECO:0000256" key="1">
    <source>
        <dbReference type="ARBA" id="ARBA00000382"/>
    </source>
</evidence>
<keyword evidence="5" id="KW-1003">Cell membrane</keyword>
<dbReference type="PANTHER" id="PTHR16631">
    <property type="entry name" value="GLUCAN 1,3-BETA-GLUCOSIDASE"/>
    <property type="match status" value="1"/>
</dbReference>
<comment type="similarity">
    <text evidence="3">Belongs to the glycosyl hydrolase 17 family.</text>
</comment>
<dbReference type="InterPro" id="IPR050732">
    <property type="entry name" value="Beta-glucan_modifiers"/>
</dbReference>